<dbReference type="OrthoDB" id="594666at2"/>
<evidence type="ECO:0000313" key="3">
    <source>
        <dbReference type="Proteomes" id="UP000198756"/>
    </source>
</evidence>
<dbReference type="EMBL" id="FMXE01000014">
    <property type="protein sequence ID" value="SDA77534.1"/>
    <property type="molecule type" value="Genomic_DNA"/>
</dbReference>
<dbReference type="Proteomes" id="UP000198756">
    <property type="component" value="Unassembled WGS sequence"/>
</dbReference>
<dbReference type="AlphaFoldDB" id="A0A1G5Y631"/>
<dbReference type="STRING" id="279824.SAMN03080617_02234"/>
<evidence type="ECO:0000256" key="1">
    <source>
        <dbReference type="SAM" id="MobiDB-lite"/>
    </source>
</evidence>
<keyword evidence="3" id="KW-1185">Reference proteome</keyword>
<organism evidence="2 3">
    <name type="scientific">Algoriphagus alkaliphilus</name>
    <dbReference type="NCBI Taxonomy" id="279824"/>
    <lineage>
        <taxon>Bacteria</taxon>
        <taxon>Pseudomonadati</taxon>
        <taxon>Bacteroidota</taxon>
        <taxon>Cytophagia</taxon>
        <taxon>Cytophagales</taxon>
        <taxon>Cyclobacteriaceae</taxon>
        <taxon>Algoriphagus</taxon>
    </lineage>
</organism>
<reference evidence="3" key="1">
    <citation type="submission" date="2016-10" db="EMBL/GenBank/DDBJ databases">
        <authorList>
            <person name="Varghese N."/>
            <person name="Submissions S."/>
        </authorList>
    </citation>
    <scope>NUCLEOTIDE SEQUENCE [LARGE SCALE GENOMIC DNA]</scope>
    <source>
        <strain evidence="3">DSM 22703</strain>
    </source>
</reference>
<feature type="region of interest" description="Disordered" evidence="1">
    <location>
        <begin position="123"/>
        <end position="142"/>
    </location>
</feature>
<sequence length="248" mass="28619">MNATQFLDLIQKADHLEKADYLQLKKVQENFPYFQIPHVLAARYEFLKSKGAKSQHLAQAAITSPDRIWLKKLIEKQVPEDFRSFQVNDDLLPEESESGLDAAKRTASLKNLGLQLKGQVPVEDESIVEKPKPKRRKPPQDDLIETIKRKEKREIIDSKKQEQIDMIKAFSKKEFKLATIKEIEANKNTENLAETSTKLHENLLSESFAKILAQQGKKGMAKEIYEKLALKFPEKRAYFADLIEKLKE</sequence>
<gene>
    <name evidence="2" type="ORF">SAMN03080617_02234</name>
</gene>
<evidence type="ECO:0008006" key="4">
    <source>
        <dbReference type="Google" id="ProtNLM"/>
    </source>
</evidence>
<name>A0A1G5Y631_9BACT</name>
<dbReference type="RefSeq" id="WP_092730022.1">
    <property type="nucleotide sequence ID" value="NZ_FMXE01000014.1"/>
</dbReference>
<evidence type="ECO:0000313" key="2">
    <source>
        <dbReference type="EMBL" id="SDA77534.1"/>
    </source>
</evidence>
<accession>A0A1G5Y631</accession>
<proteinExistence type="predicted"/>
<protein>
    <recommendedName>
        <fullName evidence="4">Tetratricopeptide repeat-containing protein</fullName>
    </recommendedName>
</protein>